<keyword evidence="5 8" id="KW-0548">Nucleotidyltransferase</keyword>
<evidence type="ECO:0000256" key="4">
    <source>
        <dbReference type="ARBA" id="ARBA00022679"/>
    </source>
</evidence>
<dbReference type="Gene3D" id="2.170.120.12">
    <property type="entry name" value="DNA-directed RNA polymerase, insert domain"/>
    <property type="match status" value="1"/>
</dbReference>
<comment type="subcellular location">
    <subcellularLocation>
        <location evidence="8">Plastid</location>
        <location evidence="8">Chloroplast</location>
    </subcellularLocation>
</comment>
<evidence type="ECO:0000256" key="3">
    <source>
        <dbReference type="ARBA" id="ARBA00022478"/>
    </source>
</evidence>
<dbReference type="GeneID" id="27985252"/>
<keyword evidence="10" id="KW-0934">Plastid</keyword>
<organism evidence="10">
    <name type="scientific">Cylindrocystis brebissonii</name>
    <dbReference type="NCBI Taxonomy" id="102167"/>
    <lineage>
        <taxon>Eukaryota</taxon>
        <taxon>Viridiplantae</taxon>
        <taxon>Streptophyta</taxon>
        <taxon>Zygnematophyceae</taxon>
        <taxon>Zygnematophycidae</taxon>
        <taxon>Zygnematales</taxon>
        <taxon>Mesotaeniaceae</taxon>
        <taxon>Cylindrocystis</taxon>
    </lineage>
</organism>
<sequence length="345" mass="38897">MDQNKNTFPIVLKCECLDHEIENNRTYYGRFAIYPFLSGQAITIGTAIRRTLLGEIESTCITSAYVVGATHEYSSLHGIRESVHDIILNLKEIVFKGNSKSGAQIQKGFISFQGPGIVTSEHIKLPSIISVVDKTQYIARLETSTQLEIHLTIEKQGKYNLHKQKQVQESTFLVDSILKPVRNVNYSIHSLGDSQVLHELLILEIWTNGSLTPHEALYHSSCSLTLLFQNIFHLTNQEHNINIEKPNFTNAIVDSNYSGESHVGRINTNTNDSTTPSILKKTSIDELQIPVRASNCLKKADILTVFELLKYTQEDLLKIKNLGKRSAEHILKALKERFGRTLPKT</sequence>
<evidence type="ECO:0000259" key="9">
    <source>
        <dbReference type="SMART" id="SM00662"/>
    </source>
</evidence>
<dbReference type="SMART" id="SM00662">
    <property type="entry name" value="RPOLD"/>
    <property type="match status" value="1"/>
</dbReference>
<evidence type="ECO:0000256" key="1">
    <source>
        <dbReference type="ARBA" id="ARBA00004026"/>
    </source>
</evidence>
<evidence type="ECO:0000256" key="8">
    <source>
        <dbReference type="HAMAP-Rule" id="MF_00059"/>
    </source>
</evidence>
<dbReference type="GO" id="GO:0009507">
    <property type="term" value="C:chloroplast"/>
    <property type="evidence" value="ECO:0007669"/>
    <property type="project" value="UniProtKB-SubCell"/>
</dbReference>
<evidence type="ECO:0000256" key="2">
    <source>
        <dbReference type="ARBA" id="ARBA00007123"/>
    </source>
</evidence>
<comment type="catalytic activity">
    <reaction evidence="7 8">
        <text>RNA(n) + a ribonucleoside 5'-triphosphate = RNA(n+1) + diphosphate</text>
        <dbReference type="Rhea" id="RHEA:21248"/>
        <dbReference type="Rhea" id="RHEA-COMP:14527"/>
        <dbReference type="Rhea" id="RHEA-COMP:17342"/>
        <dbReference type="ChEBI" id="CHEBI:33019"/>
        <dbReference type="ChEBI" id="CHEBI:61557"/>
        <dbReference type="ChEBI" id="CHEBI:140395"/>
        <dbReference type="EC" id="2.7.7.6"/>
    </reaction>
</comment>
<evidence type="ECO:0000256" key="6">
    <source>
        <dbReference type="ARBA" id="ARBA00023163"/>
    </source>
</evidence>
<dbReference type="GO" id="GO:0003677">
    <property type="term" value="F:DNA binding"/>
    <property type="evidence" value="ECO:0007669"/>
    <property type="project" value="UniProtKB-UniRule"/>
</dbReference>
<dbReference type="InterPro" id="IPR011262">
    <property type="entry name" value="DNA-dir_RNA_pol_insert"/>
</dbReference>
<dbReference type="SUPFAM" id="SSF55257">
    <property type="entry name" value="RBP11-like subunits of RNA polymerase"/>
    <property type="match status" value="1"/>
</dbReference>
<comment type="similarity">
    <text evidence="2 8">Belongs to the RNA polymerase alpha chain family.</text>
</comment>
<geneLocation type="chloroplast" evidence="10"/>
<dbReference type="Pfam" id="PF03118">
    <property type="entry name" value="RNA_pol_A_CTD"/>
    <property type="match status" value="1"/>
</dbReference>
<keyword evidence="6 8" id="KW-0804">Transcription</keyword>
<reference evidence="10" key="1">
    <citation type="journal article" date="2016" name="Front. Plant Sci.">
        <title>Comparative Chloroplast Genome Analyses of Streptophyte Green Algae Uncover Major Structural Alterations in the Klebsormidiophyceae, Coleochaetophyceae and Zygnematophyceae.</title>
        <authorList>
            <person name="Lemieux C."/>
            <person name="Otis C."/>
            <person name="Turmel M."/>
        </authorList>
    </citation>
    <scope>NUCLEOTIDE SEQUENCE</scope>
</reference>
<dbReference type="CDD" id="cd06928">
    <property type="entry name" value="RNAP_alpha_NTD"/>
    <property type="match status" value="1"/>
</dbReference>
<protein>
    <recommendedName>
        <fullName evidence="8">DNA-directed RNA polymerase subunit alpha</fullName>
        <shortName evidence="8">PEP</shortName>
        <ecNumber evidence="8">2.7.7.6</ecNumber>
    </recommendedName>
    <alternativeName>
        <fullName evidence="8">Plastid-encoded RNA polymerase subunit alpha</fullName>
        <shortName evidence="8">RNA polymerase subunit alpha</shortName>
    </alternativeName>
</protein>
<dbReference type="RefSeq" id="YP_009258779.1">
    <property type="nucleotide sequence ID" value="NC_030359.1"/>
</dbReference>
<dbReference type="HAMAP" id="MF_00059">
    <property type="entry name" value="RNApol_bact_RpoA"/>
    <property type="match status" value="1"/>
</dbReference>
<name>A0A191T658_9VIRI</name>
<dbReference type="SUPFAM" id="SSF47789">
    <property type="entry name" value="C-terminal domain of RNA polymerase alpha subunit"/>
    <property type="match status" value="1"/>
</dbReference>
<dbReference type="InterPro" id="IPR036603">
    <property type="entry name" value="RBP11-like"/>
</dbReference>
<dbReference type="Pfam" id="PF01000">
    <property type="entry name" value="RNA_pol_A_bac"/>
    <property type="match status" value="1"/>
</dbReference>
<evidence type="ECO:0000313" key="10">
    <source>
        <dbReference type="EMBL" id="ANI25886.1"/>
    </source>
</evidence>
<keyword evidence="3 8" id="KW-0240">DNA-directed RNA polymerase</keyword>
<dbReference type="InterPro" id="IPR011260">
    <property type="entry name" value="RNAP_asu_C"/>
</dbReference>
<dbReference type="SUPFAM" id="SSF56553">
    <property type="entry name" value="Insert subdomain of RNA polymerase alpha subunit"/>
    <property type="match status" value="1"/>
</dbReference>
<comment type="function">
    <text evidence="1 8">DNA-dependent RNA polymerase catalyzes the transcription of DNA into RNA using the four ribonucleoside triphosphates as substrates.</text>
</comment>
<dbReference type="InterPro" id="IPR011773">
    <property type="entry name" value="DNA-dir_RpoA"/>
</dbReference>
<dbReference type="GO" id="GO:0000428">
    <property type="term" value="C:DNA-directed RNA polymerase complex"/>
    <property type="evidence" value="ECO:0007669"/>
    <property type="project" value="UniProtKB-KW"/>
</dbReference>
<dbReference type="AlphaFoldDB" id="A0A191T658"/>
<feature type="region of interest" description="Alpha N-terminal domain (alpha-NTD)" evidence="8">
    <location>
        <begin position="1"/>
        <end position="244"/>
    </location>
</feature>
<feature type="domain" description="DNA-directed RNA polymerase RpoA/D/Rpb3-type" evidence="9">
    <location>
        <begin position="28"/>
        <end position="234"/>
    </location>
</feature>
<dbReference type="EMBL" id="KU646495">
    <property type="protein sequence ID" value="ANI25886.1"/>
    <property type="molecule type" value="Genomic_DNA"/>
</dbReference>
<feature type="region of interest" description="Alpha C-terminal domain (alpha-CTD)" evidence="8">
    <location>
        <begin position="266"/>
        <end position="345"/>
    </location>
</feature>
<dbReference type="InterPro" id="IPR036643">
    <property type="entry name" value="RNApol_insert_sf"/>
</dbReference>
<keyword evidence="10" id="KW-0150">Chloroplast</keyword>
<evidence type="ECO:0000256" key="7">
    <source>
        <dbReference type="ARBA" id="ARBA00048552"/>
    </source>
</evidence>
<keyword evidence="4 8" id="KW-0808">Transferase</keyword>
<dbReference type="GO" id="GO:0006351">
    <property type="term" value="P:DNA-templated transcription"/>
    <property type="evidence" value="ECO:0007669"/>
    <property type="project" value="UniProtKB-UniRule"/>
</dbReference>
<dbReference type="GO" id="GO:0046983">
    <property type="term" value="F:protein dimerization activity"/>
    <property type="evidence" value="ECO:0007669"/>
    <property type="project" value="InterPro"/>
</dbReference>
<dbReference type="Gene3D" id="1.10.150.20">
    <property type="entry name" value="5' to 3' exonuclease, C-terminal subdomain"/>
    <property type="match status" value="1"/>
</dbReference>
<dbReference type="InterPro" id="IPR011263">
    <property type="entry name" value="DNA-dir_RNA_pol_RpoA/D/Rpb3"/>
</dbReference>
<evidence type="ECO:0000256" key="5">
    <source>
        <dbReference type="ARBA" id="ARBA00022695"/>
    </source>
</evidence>
<accession>A0A191T658</accession>
<comment type="domain">
    <text evidence="8">The N-terminal domain is essential for RNAP assembly and basal transcription, whereas the C-terminal domain is involved in interaction with transcriptional regulators and with upstream promoter elements.</text>
</comment>
<dbReference type="EC" id="2.7.7.6" evidence="8"/>
<gene>
    <name evidence="8 10" type="primary">rpoA</name>
</gene>
<proteinExistence type="inferred from homology"/>
<dbReference type="NCBIfam" id="TIGR02027">
    <property type="entry name" value="rpoA"/>
    <property type="match status" value="1"/>
</dbReference>
<dbReference type="Pfam" id="PF01193">
    <property type="entry name" value="RNA_pol_L"/>
    <property type="match status" value="1"/>
</dbReference>
<comment type="subunit">
    <text evidence="8">In plastids the minimal PEP RNA polymerase catalytic core is composed of four subunits: alpha, beta, beta', and beta''. When a (nuclear-encoded) sigma factor is associated with the core the holoenzyme is formed, which can initiate transcription.</text>
</comment>
<dbReference type="Gene3D" id="3.30.1360.10">
    <property type="entry name" value="RNA polymerase, RBP11-like subunit"/>
    <property type="match status" value="1"/>
</dbReference>
<dbReference type="GO" id="GO:0003899">
    <property type="term" value="F:DNA-directed RNA polymerase activity"/>
    <property type="evidence" value="ECO:0007669"/>
    <property type="project" value="UniProtKB-UniRule"/>
</dbReference>